<sequence>MPSESWASGGSQYVGGAGPGQAFEAPDQTMPAPLSSAEAVAPRAALERKALRRRDILVSALLYLVGVVAAFGWSYDLFAKLFDLVHNRCTAKKDFSVQCVVIRPPASALWGLLIGGGGMFLALVGAMVLASVAAMTGRRAWIWPAFALPAILIAGGAGHILVATA</sequence>
<evidence type="ECO:0008006" key="4">
    <source>
        <dbReference type="Google" id="ProtNLM"/>
    </source>
</evidence>
<feature type="transmembrane region" description="Helical" evidence="1">
    <location>
        <begin position="141"/>
        <end position="162"/>
    </location>
</feature>
<gene>
    <name evidence="2" type="ORF">GLP40_18270</name>
</gene>
<proteinExistence type="predicted"/>
<organism evidence="2 3">
    <name type="scientific">Nocardia aurantiaca</name>
    <dbReference type="NCBI Taxonomy" id="2675850"/>
    <lineage>
        <taxon>Bacteria</taxon>
        <taxon>Bacillati</taxon>
        <taxon>Actinomycetota</taxon>
        <taxon>Actinomycetes</taxon>
        <taxon>Mycobacteriales</taxon>
        <taxon>Nocardiaceae</taxon>
        <taxon>Nocardia</taxon>
    </lineage>
</organism>
<feature type="transmembrane region" description="Helical" evidence="1">
    <location>
        <begin position="56"/>
        <end position="75"/>
    </location>
</feature>
<name>A0A6I3KV66_9NOCA</name>
<dbReference type="AlphaFoldDB" id="A0A6I3KV66"/>
<comment type="caution">
    <text evidence="2">The sequence shown here is derived from an EMBL/GenBank/DDBJ whole genome shotgun (WGS) entry which is preliminary data.</text>
</comment>
<dbReference type="RefSeq" id="WP_154789154.1">
    <property type="nucleotide sequence ID" value="NZ_WMBB01000008.1"/>
</dbReference>
<dbReference type="Proteomes" id="UP000432464">
    <property type="component" value="Unassembled WGS sequence"/>
</dbReference>
<keyword evidence="1" id="KW-1133">Transmembrane helix</keyword>
<evidence type="ECO:0000313" key="3">
    <source>
        <dbReference type="Proteomes" id="UP000432464"/>
    </source>
</evidence>
<keyword evidence="3" id="KW-1185">Reference proteome</keyword>
<evidence type="ECO:0000313" key="2">
    <source>
        <dbReference type="EMBL" id="MTE14703.1"/>
    </source>
</evidence>
<accession>A0A6I3KV66</accession>
<keyword evidence="1" id="KW-0472">Membrane</keyword>
<dbReference type="EMBL" id="WMBB01000008">
    <property type="protein sequence ID" value="MTE14703.1"/>
    <property type="molecule type" value="Genomic_DNA"/>
</dbReference>
<feature type="transmembrane region" description="Helical" evidence="1">
    <location>
        <begin position="108"/>
        <end position="129"/>
    </location>
</feature>
<reference evidence="2 3" key="1">
    <citation type="submission" date="2019-11" db="EMBL/GenBank/DDBJ databases">
        <title>Nocardia sp. nov. CT2-14 isolated from soil.</title>
        <authorList>
            <person name="Kanchanasin P."/>
            <person name="Tanasupawat S."/>
            <person name="Yuki M."/>
            <person name="Kudo T."/>
        </authorList>
    </citation>
    <scope>NUCLEOTIDE SEQUENCE [LARGE SCALE GENOMIC DNA]</scope>
    <source>
        <strain evidence="2 3">CT2-14</strain>
    </source>
</reference>
<evidence type="ECO:0000256" key="1">
    <source>
        <dbReference type="SAM" id="Phobius"/>
    </source>
</evidence>
<keyword evidence="1" id="KW-0812">Transmembrane</keyword>
<protein>
    <recommendedName>
        <fullName evidence="4">Transmembrane protein</fullName>
    </recommendedName>
</protein>